<accession>A0A7J3SMA0</accession>
<dbReference type="InterPro" id="IPR018763">
    <property type="entry name" value="DUF2334"/>
</dbReference>
<dbReference type="GO" id="GO:0005975">
    <property type="term" value="P:carbohydrate metabolic process"/>
    <property type="evidence" value="ECO:0007669"/>
    <property type="project" value="InterPro"/>
</dbReference>
<dbReference type="Pfam" id="PF10096">
    <property type="entry name" value="DUF2334"/>
    <property type="match status" value="1"/>
</dbReference>
<reference evidence="1" key="1">
    <citation type="journal article" date="2020" name="mSystems">
        <title>Genome- and Community-Level Interaction Insights into Carbon Utilization and Element Cycling Functions of Hydrothermarchaeota in Hydrothermal Sediment.</title>
        <authorList>
            <person name="Zhou Z."/>
            <person name="Liu Y."/>
            <person name="Xu W."/>
            <person name="Pan J."/>
            <person name="Luo Z.H."/>
            <person name="Li M."/>
        </authorList>
    </citation>
    <scope>NUCLEOTIDE SEQUENCE [LARGE SCALE GENOMIC DNA]</scope>
    <source>
        <strain evidence="1">SpSt-885</strain>
    </source>
</reference>
<organism evidence="1">
    <name type="scientific">Fervidicoccus fontis</name>
    <dbReference type="NCBI Taxonomy" id="683846"/>
    <lineage>
        <taxon>Archaea</taxon>
        <taxon>Thermoproteota</taxon>
        <taxon>Thermoprotei</taxon>
        <taxon>Fervidicoccales</taxon>
        <taxon>Fervidicoccaceae</taxon>
        <taxon>Fervidicoccus</taxon>
    </lineage>
</organism>
<proteinExistence type="predicted"/>
<dbReference type="Gene3D" id="3.20.20.370">
    <property type="entry name" value="Glycoside hydrolase/deacetylase"/>
    <property type="match status" value="1"/>
</dbReference>
<gene>
    <name evidence="1" type="ORF">ENW83_04570</name>
</gene>
<dbReference type="SUPFAM" id="SSF88713">
    <property type="entry name" value="Glycoside hydrolase/deacetylase"/>
    <property type="match status" value="1"/>
</dbReference>
<dbReference type="EMBL" id="DTLS01000130">
    <property type="protein sequence ID" value="HGZ60463.1"/>
    <property type="molecule type" value="Genomic_DNA"/>
</dbReference>
<comment type="caution">
    <text evidence="1">The sequence shown here is derived from an EMBL/GenBank/DDBJ whole genome shotgun (WGS) entry which is preliminary data.</text>
</comment>
<sequence>MRSAINIIIRDDDVCYFTKPQLLEHIYKPSLELGLPINLAVIPLVDLERTEPIIGQGEYNKRYLSVEENKELVEFIKQHNFEVLQHGLTHEVFQRYPKFIPEFRINNRIELKRRTKIGIEILMKAFNKRPRFFVPPWDVLSKQGYEVVAKLFDGVLLTSMSHFRNGIFGKLLDFVPPTSTPYLSSIVFPV</sequence>
<dbReference type="InterPro" id="IPR011330">
    <property type="entry name" value="Glyco_hydro/deAcase_b/a-brl"/>
</dbReference>
<protein>
    <submittedName>
        <fullName evidence="1">DUF2334 domain-containing protein</fullName>
    </submittedName>
</protein>
<evidence type="ECO:0000313" key="1">
    <source>
        <dbReference type="EMBL" id="HGZ60463.1"/>
    </source>
</evidence>
<dbReference type="AlphaFoldDB" id="A0A7J3SMA0"/>
<name>A0A7J3SMA0_9CREN</name>